<dbReference type="PANTHER" id="PTHR42791:SF1">
    <property type="entry name" value="N-ACETYLTRANSFERASE DOMAIN-CONTAINING PROTEIN"/>
    <property type="match status" value="1"/>
</dbReference>
<keyword evidence="3" id="KW-1185">Reference proteome</keyword>
<name>A0A379LVW5_9NOCA</name>
<dbReference type="Proteomes" id="UP000254569">
    <property type="component" value="Unassembled WGS sequence"/>
</dbReference>
<dbReference type="CDD" id="cd04301">
    <property type="entry name" value="NAT_SF"/>
    <property type="match status" value="1"/>
</dbReference>
<evidence type="ECO:0000313" key="2">
    <source>
        <dbReference type="EMBL" id="SUE13508.1"/>
    </source>
</evidence>
<dbReference type="EMBL" id="UGVI01000001">
    <property type="protein sequence ID" value="SUE13508.1"/>
    <property type="molecule type" value="Genomic_DNA"/>
</dbReference>
<dbReference type="RefSeq" id="WP_064063315.1">
    <property type="nucleotide sequence ID" value="NZ_LPZN01000013.1"/>
</dbReference>
<reference evidence="2 3" key="1">
    <citation type="submission" date="2018-06" db="EMBL/GenBank/DDBJ databases">
        <authorList>
            <consortium name="Pathogen Informatics"/>
            <person name="Doyle S."/>
        </authorList>
    </citation>
    <scope>NUCLEOTIDE SEQUENCE [LARGE SCALE GENOMIC DNA]</scope>
    <source>
        <strain evidence="2 3">NCTC13296</strain>
    </source>
</reference>
<sequence length="195" mass="21252">MSNEHVVRPATVRDIEQATATLGRAFRDYPFTRYTVDGRDHEARVRDLQGLYLTEIGMRCGRVWVSDDVDAVAVWTTPRSTGLEEAFASVADRVTELRGDRARAAELAEQATAGLQPSEPVWFLATVGVDPASQGRGLGRAVLEPGLRAAEEHGAAACLETSSEANVALYERLGFVVTGVVELPDDGPRVWAMRR</sequence>
<protein>
    <submittedName>
        <fullName evidence="2">N-acetyltransferase</fullName>
    </submittedName>
</protein>
<dbReference type="InterPro" id="IPR016181">
    <property type="entry name" value="Acyl_CoA_acyltransferase"/>
</dbReference>
<dbReference type="OrthoDB" id="7057833at2"/>
<accession>A0A379LVW5</accession>
<dbReference type="AlphaFoldDB" id="A0A379LVW5"/>
<dbReference type="PROSITE" id="PS51186">
    <property type="entry name" value="GNAT"/>
    <property type="match status" value="1"/>
</dbReference>
<dbReference type="GO" id="GO:0016747">
    <property type="term" value="F:acyltransferase activity, transferring groups other than amino-acyl groups"/>
    <property type="evidence" value="ECO:0007669"/>
    <property type="project" value="InterPro"/>
</dbReference>
<dbReference type="Pfam" id="PF00583">
    <property type="entry name" value="Acetyltransf_1"/>
    <property type="match status" value="1"/>
</dbReference>
<proteinExistence type="predicted"/>
<dbReference type="InterPro" id="IPR000182">
    <property type="entry name" value="GNAT_dom"/>
</dbReference>
<keyword evidence="2" id="KW-0808">Transferase</keyword>
<gene>
    <name evidence="2" type="ORF">NCTC13296_00327</name>
</gene>
<evidence type="ECO:0000259" key="1">
    <source>
        <dbReference type="PROSITE" id="PS51186"/>
    </source>
</evidence>
<dbReference type="PANTHER" id="PTHR42791">
    <property type="entry name" value="GNAT FAMILY ACETYLTRANSFERASE"/>
    <property type="match status" value="1"/>
</dbReference>
<dbReference type="Gene3D" id="3.40.630.30">
    <property type="match status" value="1"/>
</dbReference>
<organism evidence="2 3">
    <name type="scientific">Rhodococcus gordoniae</name>
    <dbReference type="NCBI Taxonomy" id="223392"/>
    <lineage>
        <taxon>Bacteria</taxon>
        <taxon>Bacillati</taxon>
        <taxon>Actinomycetota</taxon>
        <taxon>Actinomycetes</taxon>
        <taxon>Mycobacteriales</taxon>
        <taxon>Nocardiaceae</taxon>
        <taxon>Rhodococcus</taxon>
    </lineage>
</organism>
<dbReference type="InterPro" id="IPR052523">
    <property type="entry name" value="Trichothecene_AcTrans"/>
</dbReference>
<evidence type="ECO:0000313" key="3">
    <source>
        <dbReference type="Proteomes" id="UP000254569"/>
    </source>
</evidence>
<dbReference type="SUPFAM" id="SSF55729">
    <property type="entry name" value="Acyl-CoA N-acyltransferases (Nat)"/>
    <property type="match status" value="1"/>
</dbReference>
<feature type="domain" description="N-acetyltransferase" evidence="1">
    <location>
        <begin position="61"/>
        <end position="195"/>
    </location>
</feature>